<dbReference type="GeneTree" id="ENSGT00390000011370"/>
<dbReference type="RefSeq" id="XP_031419571.1">
    <property type="nucleotide sequence ID" value="XM_031563711.1"/>
</dbReference>
<dbReference type="OrthoDB" id="5861309at2759"/>
<evidence type="ECO:0000313" key="1">
    <source>
        <dbReference type="Proteomes" id="UP000515152"/>
    </source>
</evidence>
<dbReference type="InterPro" id="IPR027844">
    <property type="entry name" value="INTS15"/>
</dbReference>
<gene>
    <name evidence="2 3" type="primary">c26h7orf26</name>
</gene>
<dbReference type="AlphaFoldDB" id="A0A6P8F6N9"/>
<protein>
    <submittedName>
        <fullName evidence="2 3">Uncharacterized protein C7orf26 homolog isoform X1</fullName>
    </submittedName>
</protein>
<accession>A0A6P8F6N9</accession>
<evidence type="ECO:0000313" key="3">
    <source>
        <dbReference type="RefSeq" id="XP_031419571.1"/>
    </source>
</evidence>
<reference evidence="2 3" key="1">
    <citation type="submission" date="2025-04" db="UniProtKB">
        <authorList>
            <consortium name="RefSeq"/>
        </authorList>
    </citation>
    <scope>IDENTIFICATION</scope>
</reference>
<dbReference type="PANTHER" id="PTHR14540:SF2">
    <property type="entry name" value="INTEGRATOR COMPLEX SUBUNIT 15"/>
    <property type="match status" value="1"/>
</dbReference>
<dbReference type="RefSeq" id="XP_031419570.1">
    <property type="nucleotide sequence ID" value="XM_031563710.2"/>
</dbReference>
<dbReference type="GeneID" id="105905775"/>
<sequence>MPLAERKSMSDIRHSLLRRDPLSAAKEALYHLDISLGSALQTSGGSGGSPPIEKSSVDLVEEFIFHAPKDNRNVQTKRLSCLQELQLLEIMCSYFQEQSRDGVRHLIFSALFGLQGNQVDDSRMAMLSKLVSMAIAVGRVPILECAATWLQRSHAVCCVRVARVLVDDYCKVVPGSAHTLKQVFNTSPAFCCQFITAVTALYDLSSEDLTPPPALLEMVVDWITEDPRLLLLTFLNTPVPAGSQSRGCLELTPLLGLLRWSVKAPLANQRNRKHALANGHAELEKGAGKGVEYDELYSKLHLSVLQVFLMLQVHLTEKNLIGQLSVLQWEHVVGLVDEVGRLGEELNPLHAAGHVQLALDRLAQAMQVAMATGALLCARDELRPLCSRLPHNNLMQLVMSGPFQPPLYPHIHAPRPTGLPPLPPHTSPLSPHIHSALSPHAHTHTHAHAHAALSPHNTHTHAVISPHAFHPAMGFPYRPIR</sequence>
<dbReference type="CTD" id="79034"/>
<evidence type="ECO:0000313" key="2">
    <source>
        <dbReference type="RefSeq" id="XP_031419570.1"/>
    </source>
</evidence>
<proteinExistence type="predicted"/>
<name>A0A6P8F6N9_CLUHA</name>
<dbReference type="Pfam" id="PF14964">
    <property type="entry name" value="INTS15"/>
    <property type="match status" value="1"/>
</dbReference>
<dbReference type="PANTHER" id="PTHR14540">
    <property type="entry name" value="INTEGRATOR COMPLEX SUBUNIT 15"/>
    <property type="match status" value="1"/>
</dbReference>
<dbReference type="Proteomes" id="UP000515152">
    <property type="component" value="Chromosome 26"/>
</dbReference>
<dbReference type="KEGG" id="char:105905775"/>
<keyword evidence="1" id="KW-1185">Reference proteome</keyword>
<organism evidence="1 2">
    <name type="scientific">Clupea harengus</name>
    <name type="common">Atlantic herring</name>
    <dbReference type="NCBI Taxonomy" id="7950"/>
    <lineage>
        <taxon>Eukaryota</taxon>
        <taxon>Metazoa</taxon>
        <taxon>Chordata</taxon>
        <taxon>Craniata</taxon>
        <taxon>Vertebrata</taxon>
        <taxon>Euteleostomi</taxon>
        <taxon>Actinopterygii</taxon>
        <taxon>Neopterygii</taxon>
        <taxon>Teleostei</taxon>
        <taxon>Clupei</taxon>
        <taxon>Clupeiformes</taxon>
        <taxon>Clupeoidei</taxon>
        <taxon>Clupeidae</taxon>
        <taxon>Clupea</taxon>
    </lineage>
</organism>